<dbReference type="EMBL" id="CQQC01000164">
    <property type="protein sequence ID" value="CNU48615.1"/>
    <property type="molecule type" value="Genomic_DNA"/>
</dbReference>
<proteinExistence type="predicted"/>
<dbReference type="EMBL" id="CGCX01000123">
    <property type="protein sequence ID" value="CFR67714.1"/>
    <property type="molecule type" value="Genomic_DNA"/>
</dbReference>
<evidence type="ECO:0000313" key="2">
    <source>
        <dbReference type="EMBL" id="CNU48615.1"/>
    </source>
</evidence>
<evidence type="ECO:0000313" key="1">
    <source>
        <dbReference type="EMBL" id="CFR67714.1"/>
    </source>
</evidence>
<dbReference type="AlphaFoldDB" id="A0A654TWW0"/>
<organism evidence="1 6">
    <name type="scientific">Mycobacterium tuberculosis</name>
    <dbReference type="NCBI Taxonomy" id="1773"/>
    <lineage>
        <taxon>Bacteria</taxon>
        <taxon>Bacillati</taxon>
        <taxon>Actinomycetota</taxon>
        <taxon>Actinomycetes</taxon>
        <taxon>Mycobacteriales</taxon>
        <taxon>Mycobacteriaceae</taxon>
        <taxon>Mycobacterium</taxon>
        <taxon>Mycobacterium tuberculosis complex</taxon>
    </lineage>
</organism>
<dbReference type="Proteomes" id="UP000039217">
    <property type="component" value="Unassembled WGS sequence"/>
</dbReference>
<evidence type="ECO:0000313" key="6">
    <source>
        <dbReference type="Proteomes" id="UP000046680"/>
    </source>
</evidence>
<evidence type="ECO:0000313" key="3">
    <source>
        <dbReference type="EMBL" id="COZ24820.1"/>
    </source>
</evidence>
<gene>
    <name evidence="1" type="ORF">ERS007657_00553</name>
    <name evidence="2" type="ORF">ERS007661_00748</name>
    <name evidence="3" type="ORF">ERS007739_03547</name>
</gene>
<dbReference type="EMBL" id="CSBK01001873">
    <property type="protein sequence ID" value="COZ24820.1"/>
    <property type="molecule type" value="Genomic_DNA"/>
</dbReference>
<evidence type="ECO:0000313" key="4">
    <source>
        <dbReference type="Proteomes" id="UP000039021"/>
    </source>
</evidence>
<reference evidence="3" key="2">
    <citation type="submission" date="2015-03" db="EMBL/GenBank/DDBJ databases">
        <authorList>
            <consortium name="Pathogen Informatics"/>
            <person name="Murphy D."/>
        </authorList>
    </citation>
    <scope>NUCLEOTIDE SEQUENCE</scope>
    <source>
        <strain evidence="3">N09902308</strain>
    </source>
</reference>
<reference evidence="4 5" key="1">
    <citation type="submission" date="2015-03" db="EMBL/GenBank/DDBJ databases">
        <authorList>
            <consortium name="Pathogen Informatics"/>
        </authorList>
    </citation>
    <scope>NUCLEOTIDE SEQUENCE [LARGE SCALE GENOMIC DNA]</scope>
    <source>
        <strain evidence="1 6">C09601061</strain>
        <strain evidence="2 5">D00501624</strain>
        <strain evidence="4">N09902308</strain>
    </source>
</reference>
<dbReference type="Proteomes" id="UP000039021">
    <property type="component" value="Unassembled WGS sequence"/>
</dbReference>
<accession>A0A654TWW0</accession>
<protein>
    <submittedName>
        <fullName evidence="1">Uncharacterized protein</fullName>
    </submittedName>
</protein>
<evidence type="ECO:0000313" key="5">
    <source>
        <dbReference type="Proteomes" id="UP000039217"/>
    </source>
</evidence>
<dbReference type="Proteomes" id="UP000046680">
    <property type="component" value="Unassembled WGS sequence"/>
</dbReference>
<name>A0A654TWW0_MYCTX</name>
<sequence length="35" mass="3638">MAISTARPTPTCEISLANAVFGEVASASVTFIEPR</sequence>